<keyword evidence="3" id="KW-0285">Flavoprotein</keyword>
<name>L0AAC8_CALLD</name>
<dbReference type="GeneID" id="14211884"/>
<dbReference type="STRING" id="1056495.Calag_0624"/>
<dbReference type="PRINTS" id="PR00368">
    <property type="entry name" value="FADPNR"/>
</dbReference>
<evidence type="ECO:0000259" key="7">
    <source>
        <dbReference type="Pfam" id="PF02852"/>
    </source>
</evidence>
<evidence type="ECO:0000313" key="9">
    <source>
        <dbReference type="EMBL" id="AFZ70379.1"/>
    </source>
</evidence>
<dbReference type="eggNOG" id="arCOG01069">
    <property type="taxonomic scope" value="Archaea"/>
</dbReference>
<dbReference type="InterPro" id="IPR050260">
    <property type="entry name" value="FAD-bd_OxRdtase"/>
</dbReference>
<feature type="domain" description="FAD/NAD(P)-binding" evidence="8">
    <location>
        <begin position="6"/>
        <end position="286"/>
    </location>
</feature>
<dbReference type="Proteomes" id="UP000010469">
    <property type="component" value="Chromosome"/>
</dbReference>
<reference evidence="10" key="1">
    <citation type="submission" date="2012-03" db="EMBL/GenBank/DDBJ databases">
        <title>Complete genome of Caldisphaera lagunensis DSM 15908.</title>
        <authorList>
            <person name="Lucas S."/>
            <person name="Copeland A."/>
            <person name="Lapidus A."/>
            <person name="Glavina del Rio T."/>
            <person name="Dalin E."/>
            <person name="Tice H."/>
            <person name="Bruce D."/>
            <person name="Goodwin L."/>
            <person name="Pitluck S."/>
            <person name="Peters L."/>
            <person name="Mikhailova N."/>
            <person name="Teshima H."/>
            <person name="Kyrpides N."/>
            <person name="Mavromatis K."/>
            <person name="Ivanova N."/>
            <person name="Brettin T."/>
            <person name="Detter J.C."/>
            <person name="Han C."/>
            <person name="Larimer F."/>
            <person name="Land M."/>
            <person name="Hauser L."/>
            <person name="Markowitz V."/>
            <person name="Cheng J.-F."/>
            <person name="Hugenholtz P."/>
            <person name="Woyke T."/>
            <person name="Wu D."/>
            <person name="Spring S."/>
            <person name="Schroeder M."/>
            <person name="Brambilla E."/>
            <person name="Klenk H.-P."/>
            <person name="Eisen J.A."/>
        </authorList>
    </citation>
    <scope>NUCLEOTIDE SEQUENCE [LARGE SCALE GENOMIC DNA]</scope>
    <source>
        <strain evidence="10">DSM 15908 / JCM 11604 / IC-154</strain>
    </source>
</reference>
<dbReference type="SUPFAM" id="SSF55424">
    <property type="entry name" value="FAD/NAD-linked reductases, dimerisation (C-terminal) domain"/>
    <property type="match status" value="1"/>
</dbReference>
<dbReference type="InterPro" id="IPR023753">
    <property type="entry name" value="FAD/NAD-binding_dom"/>
</dbReference>
<dbReference type="AlphaFoldDB" id="L0AAC8"/>
<dbReference type="HOGENOM" id="CLU_003291_1_3_2"/>
<dbReference type="InterPro" id="IPR016156">
    <property type="entry name" value="FAD/NAD-linked_Rdtase_dimer_sf"/>
</dbReference>
<accession>L0AAC8</accession>
<dbReference type="Gene3D" id="3.50.50.60">
    <property type="entry name" value="FAD/NAD(P)-binding domain"/>
    <property type="match status" value="2"/>
</dbReference>
<dbReference type="PANTHER" id="PTHR43429:SF1">
    <property type="entry name" value="NAD(P)H SULFUR OXIDOREDUCTASE (COA-DEPENDENT)"/>
    <property type="match status" value="1"/>
</dbReference>
<comment type="similarity">
    <text evidence="2">Belongs to the class-III pyridine nucleotide-disulfide oxidoreductase family.</text>
</comment>
<sequence>MNKETLAIIGGGDAGMTTASWARRRKPHMNIIVFEKTNLISHAPCGLPYFIEGLFDDEKLLSAYTPEEFEKERNVNIRINHEIIELDLDNRVIYAKNRNNNDIIKLEYDYLAIATGSKPKKIKYDNESRIFYVHHPSLAREVKEKIMNLNNVAIIGGGILGVELAEALVRNGKNVLLIHKNAYLLNKMLDNDMASYINNYVSKDIKLKLNEEVLEITDGGRVIITNNGKYEVDGTIVSIGVEPNTELINDKNMIGETKAIKTDEYMRTSYKDVYAVGDVAESTNIITGMPDWQPFAPVAGKMGFTAGNHIGGVNYRFPGLIGTAITKYGEYFIAKTGLTENEAKKYGFKTISTIIRSNTRARYYPGGKEIIIKLIADENTQKLIGAQIIGQEEVLGRIDLLALAIMKSNTLYDLFYLEHAYMPAISRSWDPVILAARSLLTKF</sequence>
<gene>
    <name evidence="9" type="ordered locus">Calag_0624</name>
</gene>
<evidence type="ECO:0000259" key="8">
    <source>
        <dbReference type="Pfam" id="PF07992"/>
    </source>
</evidence>
<feature type="domain" description="Pyridine nucleotide-disulphide oxidoreductase dimerisation" evidence="7">
    <location>
        <begin position="325"/>
        <end position="428"/>
    </location>
</feature>
<keyword evidence="5" id="KW-0560">Oxidoreductase</keyword>
<comment type="cofactor">
    <cofactor evidence="1">
        <name>FAD</name>
        <dbReference type="ChEBI" id="CHEBI:57692"/>
    </cofactor>
</comment>
<protein>
    <submittedName>
        <fullName evidence="9">NAD(FAD)-dependent dehydrogenase</fullName>
    </submittedName>
</protein>
<evidence type="ECO:0000256" key="3">
    <source>
        <dbReference type="ARBA" id="ARBA00022630"/>
    </source>
</evidence>
<dbReference type="SUPFAM" id="SSF51905">
    <property type="entry name" value="FAD/NAD(P)-binding domain"/>
    <property type="match status" value="1"/>
</dbReference>
<dbReference type="InParanoid" id="L0AAC8"/>
<dbReference type="InterPro" id="IPR004099">
    <property type="entry name" value="Pyr_nucl-diS_OxRdtase_dimer"/>
</dbReference>
<dbReference type="Pfam" id="PF07992">
    <property type="entry name" value="Pyr_redox_2"/>
    <property type="match status" value="1"/>
</dbReference>
<dbReference type="InterPro" id="IPR036188">
    <property type="entry name" value="FAD/NAD-bd_sf"/>
</dbReference>
<evidence type="ECO:0000256" key="6">
    <source>
        <dbReference type="ARBA" id="ARBA00023284"/>
    </source>
</evidence>
<dbReference type="RefSeq" id="WP_015232277.1">
    <property type="nucleotide sequence ID" value="NC_019791.1"/>
</dbReference>
<dbReference type="PANTHER" id="PTHR43429">
    <property type="entry name" value="PYRIDINE NUCLEOTIDE-DISULFIDE OXIDOREDUCTASE DOMAIN-CONTAINING"/>
    <property type="match status" value="1"/>
</dbReference>
<evidence type="ECO:0000256" key="5">
    <source>
        <dbReference type="ARBA" id="ARBA00023002"/>
    </source>
</evidence>
<keyword evidence="10" id="KW-1185">Reference proteome</keyword>
<evidence type="ECO:0000256" key="2">
    <source>
        <dbReference type="ARBA" id="ARBA00009130"/>
    </source>
</evidence>
<keyword evidence="4" id="KW-0274">FAD</keyword>
<dbReference type="Pfam" id="PF02852">
    <property type="entry name" value="Pyr_redox_dim"/>
    <property type="match status" value="1"/>
</dbReference>
<dbReference type="EMBL" id="CP003378">
    <property type="protein sequence ID" value="AFZ70379.1"/>
    <property type="molecule type" value="Genomic_DNA"/>
</dbReference>
<dbReference type="GO" id="GO:0016491">
    <property type="term" value="F:oxidoreductase activity"/>
    <property type="evidence" value="ECO:0007669"/>
    <property type="project" value="UniProtKB-KW"/>
</dbReference>
<evidence type="ECO:0000256" key="1">
    <source>
        <dbReference type="ARBA" id="ARBA00001974"/>
    </source>
</evidence>
<dbReference type="OrthoDB" id="27922at2157"/>
<evidence type="ECO:0000313" key="10">
    <source>
        <dbReference type="Proteomes" id="UP000010469"/>
    </source>
</evidence>
<dbReference type="KEGG" id="clg:Calag_0624"/>
<evidence type="ECO:0000256" key="4">
    <source>
        <dbReference type="ARBA" id="ARBA00022827"/>
    </source>
</evidence>
<organism evidence="9 10">
    <name type="scientific">Caldisphaera lagunensis (strain DSM 15908 / JCM 11604 / ANMR 0165 / IC-154)</name>
    <dbReference type="NCBI Taxonomy" id="1056495"/>
    <lineage>
        <taxon>Archaea</taxon>
        <taxon>Thermoproteota</taxon>
        <taxon>Thermoprotei</taxon>
        <taxon>Acidilobales</taxon>
        <taxon>Caldisphaeraceae</taxon>
        <taxon>Caldisphaera</taxon>
    </lineage>
</organism>
<proteinExistence type="inferred from homology"/>
<keyword evidence="6" id="KW-0676">Redox-active center</keyword>
<dbReference type="PRINTS" id="PR00411">
    <property type="entry name" value="PNDRDTASEI"/>
</dbReference>